<evidence type="ECO:0000313" key="2">
    <source>
        <dbReference type="Proteomes" id="UP000029629"/>
    </source>
</evidence>
<dbReference type="Gene3D" id="2.60.120.1140">
    <property type="entry name" value="Protein of unknown function DUF192"/>
    <property type="match status" value="1"/>
</dbReference>
<organism evidence="1 2">
    <name type="scientific">Oligella urethralis DNF00040</name>
    <dbReference type="NCBI Taxonomy" id="1401065"/>
    <lineage>
        <taxon>Bacteria</taxon>
        <taxon>Pseudomonadati</taxon>
        <taxon>Pseudomonadota</taxon>
        <taxon>Betaproteobacteria</taxon>
        <taxon>Burkholderiales</taxon>
        <taxon>Alcaligenaceae</taxon>
        <taxon>Oligella</taxon>
    </lineage>
</organism>
<proteinExistence type="predicted"/>
<evidence type="ECO:0008006" key="3">
    <source>
        <dbReference type="Google" id="ProtNLM"/>
    </source>
</evidence>
<protein>
    <recommendedName>
        <fullName evidence="3">DUF192 domain-containing protein</fullName>
    </recommendedName>
</protein>
<evidence type="ECO:0000313" key="1">
    <source>
        <dbReference type="EMBL" id="KGF31822.1"/>
    </source>
</evidence>
<dbReference type="InterPro" id="IPR003795">
    <property type="entry name" value="DUF192"/>
</dbReference>
<dbReference type="OrthoDB" id="9813379at2"/>
<gene>
    <name evidence="1" type="ORF">HMPREF2130_02095</name>
</gene>
<dbReference type="GeneID" id="93428154"/>
<dbReference type="eggNOG" id="COG1430">
    <property type="taxonomic scope" value="Bacteria"/>
</dbReference>
<reference evidence="1 2" key="1">
    <citation type="submission" date="2014-07" db="EMBL/GenBank/DDBJ databases">
        <authorList>
            <person name="McCorrison J."/>
            <person name="Sanka R."/>
            <person name="Torralba M."/>
            <person name="Gillis M."/>
            <person name="Haft D.H."/>
            <person name="Methe B."/>
            <person name="Sutton G."/>
            <person name="Nelson K.E."/>
        </authorList>
    </citation>
    <scope>NUCLEOTIDE SEQUENCE [LARGE SCALE GENOMIC DNA]</scope>
    <source>
        <strain evidence="1 2">DNF00040</strain>
    </source>
</reference>
<comment type="caution">
    <text evidence="1">The sequence shown here is derived from an EMBL/GenBank/DDBJ whole genome shotgun (WGS) entry which is preliminary data.</text>
</comment>
<name>A0A096AMG8_9BURK</name>
<dbReference type="RefSeq" id="WP_018026062.1">
    <property type="nucleotide sequence ID" value="NZ_JRNI01000010.1"/>
</dbReference>
<dbReference type="Proteomes" id="UP000029629">
    <property type="component" value="Unassembled WGS sequence"/>
</dbReference>
<keyword evidence="2" id="KW-1185">Reference proteome</keyword>
<sequence length="119" mass="13718">MVASDRQQTITYCLSPLAKIKGLLTKTSLPAGEYYVFPSCQAIHTFGMRFAIDVIFCNKEGLILKYCRQVVPNRIVFCRDAFFAIELCANEFLNQEQLKIIVSTCLKLDKSYPQRIRWI</sequence>
<dbReference type="InterPro" id="IPR038695">
    <property type="entry name" value="Saro_0823-like_sf"/>
</dbReference>
<dbReference type="AlphaFoldDB" id="A0A096AMG8"/>
<accession>A0A096AMG8</accession>
<dbReference type="Pfam" id="PF02643">
    <property type="entry name" value="DUF192"/>
    <property type="match status" value="1"/>
</dbReference>
<dbReference type="EMBL" id="JRNI01000010">
    <property type="protein sequence ID" value="KGF31822.1"/>
    <property type="molecule type" value="Genomic_DNA"/>
</dbReference>